<evidence type="ECO:0000259" key="1">
    <source>
        <dbReference type="Pfam" id="PF01261"/>
    </source>
</evidence>
<dbReference type="InterPro" id="IPR050312">
    <property type="entry name" value="IolE/XylAMocC-like"/>
</dbReference>
<dbReference type="InterPro" id="IPR013022">
    <property type="entry name" value="Xyl_isomerase-like_TIM-brl"/>
</dbReference>
<comment type="caution">
    <text evidence="2">The sequence shown here is derived from an EMBL/GenBank/DDBJ whole genome shotgun (WGS) entry which is preliminary data.</text>
</comment>
<feature type="domain" description="Xylose isomerase-like TIM barrel" evidence="1">
    <location>
        <begin position="22"/>
        <end position="249"/>
    </location>
</feature>
<protein>
    <submittedName>
        <fullName evidence="2">Sugar phosphate isomerase/epimerase</fullName>
    </submittedName>
</protein>
<keyword evidence="2" id="KW-0413">Isomerase</keyword>
<reference evidence="2 3" key="1">
    <citation type="submission" date="2022-09" db="EMBL/GenBank/DDBJ databases">
        <authorList>
            <person name="Han X.L."/>
            <person name="Wang Q."/>
            <person name="Lu T."/>
        </authorList>
    </citation>
    <scope>NUCLEOTIDE SEQUENCE [LARGE SCALE GENOMIC DNA]</scope>
    <source>
        <strain evidence="2 3">WQ 127069</strain>
    </source>
</reference>
<gene>
    <name evidence="2" type="ORF">OB236_08500</name>
</gene>
<organism evidence="2 3">
    <name type="scientific">Paenibacillus baimaensis</name>
    <dbReference type="NCBI Taxonomy" id="2982185"/>
    <lineage>
        <taxon>Bacteria</taxon>
        <taxon>Bacillati</taxon>
        <taxon>Bacillota</taxon>
        <taxon>Bacilli</taxon>
        <taxon>Bacillales</taxon>
        <taxon>Paenibacillaceae</taxon>
        <taxon>Paenibacillus</taxon>
    </lineage>
</organism>
<accession>A0ABT2UC05</accession>
<dbReference type="GO" id="GO:0016853">
    <property type="term" value="F:isomerase activity"/>
    <property type="evidence" value="ECO:0007669"/>
    <property type="project" value="UniProtKB-KW"/>
</dbReference>
<evidence type="ECO:0000313" key="3">
    <source>
        <dbReference type="Proteomes" id="UP001652445"/>
    </source>
</evidence>
<dbReference type="EMBL" id="JAOQIO010000020">
    <property type="protein sequence ID" value="MCU6792164.1"/>
    <property type="molecule type" value="Genomic_DNA"/>
</dbReference>
<sequence>MSLFRLGIITDEVSQDPAVAIRIAQQYGLEALEFRSADNQPFHKLSDNRIAEIAAMVQEAGLVICGLSTPVFKCRLDAAQEIEEHLGILKRSLDIAKQLKVKRIRGFSFWADGEFHLKLPLIVEQLRRIEPLLQEAEVVYALEFDPSLYACNAKKVRSVLDAVNSPWIRGLYDPGNDLWDPDGEVPYPDGYNALHGTIDHIHLKDAVKTEEGVRGVAIGRGEVDYKGLLQRLSEDRYCGYLVVETHYRLHSQLTEEQLKRPAGSDFSAGGEEASRECLDSLFVLLQELELLNGTARS</sequence>
<name>A0ABT2UC05_9BACL</name>
<dbReference type="PANTHER" id="PTHR12110">
    <property type="entry name" value="HYDROXYPYRUVATE ISOMERASE"/>
    <property type="match status" value="1"/>
</dbReference>
<dbReference type="Gene3D" id="3.20.20.150">
    <property type="entry name" value="Divalent-metal-dependent TIM barrel enzymes"/>
    <property type="match status" value="1"/>
</dbReference>
<proteinExistence type="predicted"/>
<keyword evidence="3" id="KW-1185">Reference proteome</keyword>
<dbReference type="PANTHER" id="PTHR12110:SF41">
    <property type="entry name" value="INOSOSE DEHYDRATASE"/>
    <property type="match status" value="1"/>
</dbReference>
<dbReference type="Proteomes" id="UP001652445">
    <property type="component" value="Unassembled WGS sequence"/>
</dbReference>
<dbReference type="InterPro" id="IPR036237">
    <property type="entry name" value="Xyl_isomerase-like_sf"/>
</dbReference>
<dbReference type="RefSeq" id="WP_262683562.1">
    <property type="nucleotide sequence ID" value="NZ_JAOQIO010000020.1"/>
</dbReference>
<dbReference type="Pfam" id="PF01261">
    <property type="entry name" value="AP_endonuc_2"/>
    <property type="match status" value="1"/>
</dbReference>
<dbReference type="SUPFAM" id="SSF51658">
    <property type="entry name" value="Xylose isomerase-like"/>
    <property type="match status" value="1"/>
</dbReference>
<evidence type="ECO:0000313" key="2">
    <source>
        <dbReference type="EMBL" id="MCU6792164.1"/>
    </source>
</evidence>